<protein>
    <submittedName>
        <fullName evidence="3">DUF4189 domain-containing protein</fullName>
    </submittedName>
</protein>
<dbReference type="Proteomes" id="UP001605261">
    <property type="component" value="Unassembled WGS sequence"/>
</dbReference>
<dbReference type="EMBL" id="JBHGCJ010000007">
    <property type="protein sequence ID" value="MFG6109642.1"/>
    <property type="molecule type" value="Genomic_DNA"/>
</dbReference>
<evidence type="ECO:0000259" key="2">
    <source>
        <dbReference type="Pfam" id="PF13827"/>
    </source>
</evidence>
<feature type="domain" description="DUF4189" evidence="2">
    <location>
        <begin position="91"/>
        <end position="184"/>
    </location>
</feature>
<sequence length="191" mass="19662">MEGSNVQSIARSGCHRATSTRRSSYLKRVSGLGALLWLSCVSAGAHAEGNCPAGFYPIGGRATAGCAPIPGNGGGHQQASKPPAPVWEDRWGAIAGDEPQGILGFSTGFPSEPAAQQAALADCASKGGSSCKIENSYKNGCTAMIVGERVYNIASRATVDEAIASGIQKCEEVDRNCVASYSACSPPVRIR</sequence>
<evidence type="ECO:0000313" key="4">
    <source>
        <dbReference type="Proteomes" id="UP001605261"/>
    </source>
</evidence>
<dbReference type="Pfam" id="PF13827">
    <property type="entry name" value="DUF4189"/>
    <property type="match status" value="1"/>
</dbReference>
<keyword evidence="1" id="KW-0732">Signal</keyword>
<organism evidence="3 4">
    <name type="scientific">Stenotrophomonas nematodicola</name>
    <dbReference type="NCBI Taxonomy" id="2656746"/>
    <lineage>
        <taxon>Bacteria</taxon>
        <taxon>Pseudomonadati</taxon>
        <taxon>Pseudomonadota</taxon>
        <taxon>Gammaproteobacteria</taxon>
        <taxon>Lysobacterales</taxon>
        <taxon>Lysobacteraceae</taxon>
        <taxon>Stenotrophomonas</taxon>
    </lineage>
</organism>
<feature type="signal peptide" evidence="1">
    <location>
        <begin position="1"/>
        <end position="47"/>
    </location>
</feature>
<evidence type="ECO:0000256" key="1">
    <source>
        <dbReference type="SAM" id="SignalP"/>
    </source>
</evidence>
<accession>A0ABW7CXE7</accession>
<dbReference type="RefSeq" id="WP_394163395.1">
    <property type="nucleotide sequence ID" value="NZ_JBHGCJ010000007.1"/>
</dbReference>
<dbReference type="InterPro" id="IPR025240">
    <property type="entry name" value="DUF4189"/>
</dbReference>
<proteinExistence type="predicted"/>
<name>A0ABW7CXE7_9GAMM</name>
<gene>
    <name evidence="3" type="ORF">ACEU0G_003658</name>
</gene>
<comment type="caution">
    <text evidence="3">The sequence shown here is derived from an EMBL/GenBank/DDBJ whole genome shotgun (WGS) entry which is preliminary data.</text>
</comment>
<reference evidence="3 4" key="1">
    <citation type="submission" date="2024-09" db="EMBL/GenBank/DDBJ databases">
        <authorList>
            <consortium name="All-Russian atlas of soil microorganisms"/>
            <consortium name="as a basis for the search for new antimicrobial producers and enzymes with unique properties"/>
            <person name="Sokolova E.A."/>
            <person name="Voronina E.N."/>
        </authorList>
    </citation>
    <scope>NUCLEOTIDE SEQUENCE [LARGE SCALE GENOMIC DNA]</scope>
    <source>
        <strain evidence="3 4">AF-22b-331.1</strain>
    </source>
</reference>
<evidence type="ECO:0000313" key="3">
    <source>
        <dbReference type="EMBL" id="MFG6109642.1"/>
    </source>
</evidence>
<feature type="chain" id="PRO_5045970011" evidence="1">
    <location>
        <begin position="48"/>
        <end position="191"/>
    </location>
</feature>
<keyword evidence="4" id="KW-1185">Reference proteome</keyword>